<feature type="non-terminal residue" evidence="1">
    <location>
        <position position="57"/>
    </location>
</feature>
<sequence length="57" mass="6487">MPVIQDAIIGGIAWEAFSKSVAFYNEEVNDFVLRIYIAQQLRALEQLEGVSDEKIEE</sequence>
<dbReference type="EMBL" id="CACVAR010000068">
    <property type="protein sequence ID" value="CAA6800296.1"/>
    <property type="molecule type" value="Genomic_DNA"/>
</dbReference>
<name>A0A6S6SAX2_9BACT</name>
<accession>A0A6S6SAX2</accession>
<gene>
    <name evidence="1" type="ORF">HELGO_WM79173</name>
</gene>
<proteinExistence type="predicted"/>
<reference evidence="1" key="1">
    <citation type="submission" date="2020-01" db="EMBL/GenBank/DDBJ databases">
        <authorList>
            <person name="Meier V. D."/>
            <person name="Meier V D."/>
        </authorList>
    </citation>
    <scope>NUCLEOTIDE SEQUENCE</scope>
    <source>
        <strain evidence="1">HLG_WM_MAG_03</strain>
    </source>
</reference>
<evidence type="ECO:0000313" key="1">
    <source>
        <dbReference type="EMBL" id="CAA6800296.1"/>
    </source>
</evidence>
<protein>
    <submittedName>
        <fullName evidence="1">Uncharacterized protein</fullName>
    </submittedName>
</protein>
<organism evidence="1">
    <name type="scientific">uncultured Sulfurovum sp</name>
    <dbReference type="NCBI Taxonomy" id="269237"/>
    <lineage>
        <taxon>Bacteria</taxon>
        <taxon>Pseudomonadati</taxon>
        <taxon>Campylobacterota</taxon>
        <taxon>Epsilonproteobacteria</taxon>
        <taxon>Campylobacterales</taxon>
        <taxon>Sulfurovaceae</taxon>
        <taxon>Sulfurovum</taxon>
        <taxon>environmental samples</taxon>
    </lineage>
</organism>
<dbReference type="AlphaFoldDB" id="A0A6S6SAX2"/>